<dbReference type="PANTHER" id="PTHR31057">
    <property type="entry name" value="E3 UFM1-PROTEIN LIGASE 1"/>
    <property type="match status" value="1"/>
</dbReference>
<dbReference type="EMBL" id="DS268451">
    <property type="protein sequence ID" value="EFP03776.1"/>
    <property type="molecule type" value="Genomic_DNA"/>
</dbReference>
<evidence type="ECO:0000313" key="11">
    <source>
        <dbReference type="EMBL" id="EFP03776.1"/>
    </source>
</evidence>
<evidence type="ECO:0000256" key="3">
    <source>
        <dbReference type="ARBA" id="ARBA00014160"/>
    </source>
</evidence>
<dbReference type="InParanoid" id="E3MK89"/>
<dbReference type="GO" id="GO:0061666">
    <property type="term" value="F:UFM1 ligase activity"/>
    <property type="evidence" value="ECO:0007669"/>
    <property type="project" value="InterPro"/>
</dbReference>
<feature type="domain" description="E3 UFM1-protein ligase 1-like" evidence="9">
    <location>
        <begin position="515"/>
        <end position="631"/>
    </location>
</feature>
<dbReference type="AlphaFoldDB" id="E3MK89"/>
<dbReference type="GO" id="GO:1990592">
    <property type="term" value="P:protein K69-linked ufmylation"/>
    <property type="evidence" value="ECO:0007669"/>
    <property type="project" value="TreeGrafter"/>
</dbReference>
<reference evidence="11" key="1">
    <citation type="submission" date="2007-07" db="EMBL/GenBank/DDBJ databases">
        <title>PCAP assembly of the Caenorhabditis remanei genome.</title>
        <authorList>
            <consortium name="The Caenorhabditis remanei Sequencing Consortium"/>
            <person name="Wilson R.K."/>
        </authorList>
    </citation>
    <scope>NUCLEOTIDE SEQUENCE [LARGE SCALE GENOMIC DNA]</scope>
    <source>
        <strain evidence="11">PB4641</strain>
    </source>
</reference>
<dbReference type="InterPro" id="IPR056579">
    <property type="entry name" value="Ufl1_N"/>
</dbReference>
<dbReference type="GeneID" id="9819163"/>
<evidence type="ECO:0000259" key="10">
    <source>
        <dbReference type="Pfam" id="PF25041"/>
    </source>
</evidence>
<dbReference type="FunCoup" id="E3MK89">
    <property type="interactions" value="2951"/>
</dbReference>
<dbReference type="InterPro" id="IPR056580">
    <property type="entry name" value="Ufl1_dom"/>
</dbReference>
<evidence type="ECO:0000313" key="12">
    <source>
        <dbReference type="Proteomes" id="UP000008281"/>
    </source>
</evidence>
<name>E3MK89_CAERE</name>
<evidence type="ECO:0000256" key="4">
    <source>
        <dbReference type="ARBA" id="ARBA00022679"/>
    </source>
</evidence>
<evidence type="ECO:0000256" key="2">
    <source>
        <dbReference type="ARBA" id="ARBA00010789"/>
    </source>
</evidence>
<dbReference type="Pfam" id="PF09743">
    <property type="entry name" value="E3_UFM1_ligase"/>
    <property type="match status" value="1"/>
</dbReference>
<keyword evidence="12" id="KW-1185">Reference proteome</keyword>
<dbReference type="HOGENOM" id="CLU_422267_0_0_1"/>
<dbReference type="Pfam" id="PF23659">
    <property type="entry name" value="UFL1"/>
    <property type="match status" value="1"/>
</dbReference>
<evidence type="ECO:0000259" key="8">
    <source>
        <dbReference type="Pfam" id="PF09743"/>
    </source>
</evidence>
<dbReference type="GO" id="GO:0032434">
    <property type="term" value="P:regulation of proteasomal ubiquitin-dependent protein catabolic process"/>
    <property type="evidence" value="ECO:0007669"/>
    <property type="project" value="TreeGrafter"/>
</dbReference>
<dbReference type="InterPro" id="IPR018611">
    <property type="entry name" value="Ufl1"/>
</dbReference>
<evidence type="ECO:0000259" key="9">
    <source>
        <dbReference type="Pfam" id="PF23659"/>
    </source>
</evidence>
<feature type="domain" description="E3 UFM1-protein ligase 1-like N-terminal" evidence="8">
    <location>
        <begin position="6"/>
        <end position="279"/>
    </location>
</feature>
<dbReference type="Pfam" id="PF25041">
    <property type="entry name" value="UFL1_C"/>
    <property type="match status" value="1"/>
</dbReference>
<dbReference type="RefSeq" id="XP_003103402.2">
    <property type="nucleotide sequence ID" value="XM_003103354.2"/>
</dbReference>
<dbReference type="OMA" id="CILHASG"/>
<dbReference type="OrthoDB" id="10258297at2759"/>
<evidence type="ECO:0000256" key="1">
    <source>
        <dbReference type="ARBA" id="ARBA00003950"/>
    </source>
</evidence>
<comment type="function">
    <text evidence="1">E3 UFM1-protein ligase that mediates ufmylation of target proteins.</text>
</comment>
<feature type="region of interest" description="Disordered" evidence="7">
    <location>
        <begin position="392"/>
        <end position="458"/>
    </location>
</feature>
<accession>E3MK89</accession>
<dbReference type="KEGG" id="crq:GCK72_011967"/>
<evidence type="ECO:0000256" key="5">
    <source>
        <dbReference type="ARBA" id="ARBA00022786"/>
    </source>
</evidence>
<gene>
    <name evidence="11" type="ORF">CRE_28735</name>
</gene>
<dbReference type="GO" id="GO:0034976">
    <property type="term" value="P:response to endoplasmic reticulum stress"/>
    <property type="evidence" value="ECO:0007669"/>
    <property type="project" value="TreeGrafter"/>
</dbReference>
<keyword evidence="4" id="KW-0808">Transferase</keyword>
<sequence length="739" mass="80925">MTSWADIQKLASDLQRVQLSHSSKKLSEVNCIEVLQKLIASQQIDVVYTRDGHSYVTKKHLETEIKNECIAAGGRAPLTDIAVALNIDFDHIERTARLIVTNDEEFTLSNAELFATEYVHRLRNELRSLLDEQGNQTTAALCKHWDLSPELLQSLLIEKLSSTDFQGVVDGDTIYTASYLDARQLVLRAVLVAVTKVTPISTIQKRVGLTAKRFWIAFENLQAIGEVPGTIIGSKTSPACSYRPKMYDYLVKACVVNQYRQNEFLQISTLKTLGVDGKQALEETLGSSEAKKLINLNSMYMTKELMDQCVQTVHDEIQKTGIAEIRVSLQTLNLPLDTVDEDFIGEKVANSEKETNFSEGFVFKASILTEALKSIDKQIETKAHQEVDKLEAEKKKQGGGAKAPPKVQDDADDWGDNKKGGKGGKKGGKGGKSGGGKSSSATTSSAPSGSGTVQVSEEELEAWIRDSQAVPEEIISVVVEKLGHEATAALRKKVQEIQALQLVASAANSKKSLSAIGDKCRQLYDTLNTFEAATTSFADPLGSDLRQYLLKTVGSDLANGLLSYATGVDNAHQMKEKQRDETVEGLPEMVREPIRALFASLKSTDDDALEKFHDAVYDCSVPSATSLSLRKIDKKGRSEVGIKISADLREQLSSQSEPATALLLSVLYLLAKNGRPITASGKFVAQLMAQIKDICPENVYDLLQSCQKGVVTCIKNKDDEVAREMLEEDISKLKAAVLQ</sequence>
<organism evidence="12">
    <name type="scientific">Caenorhabditis remanei</name>
    <name type="common">Caenorhabditis vulgaris</name>
    <dbReference type="NCBI Taxonomy" id="31234"/>
    <lineage>
        <taxon>Eukaryota</taxon>
        <taxon>Metazoa</taxon>
        <taxon>Ecdysozoa</taxon>
        <taxon>Nematoda</taxon>
        <taxon>Chromadorea</taxon>
        <taxon>Rhabditida</taxon>
        <taxon>Rhabditina</taxon>
        <taxon>Rhabditomorpha</taxon>
        <taxon>Rhabditoidea</taxon>
        <taxon>Rhabditidae</taxon>
        <taxon>Peloderinae</taxon>
        <taxon>Caenorhabditis</taxon>
    </lineage>
</organism>
<feature type="compositionally biased region" description="Low complexity" evidence="7">
    <location>
        <begin position="438"/>
        <end position="451"/>
    </location>
</feature>
<dbReference type="InterPro" id="IPR056761">
    <property type="entry name" value="Ufl1-like_C"/>
</dbReference>
<dbReference type="Proteomes" id="UP000008281">
    <property type="component" value="Unassembled WGS sequence"/>
</dbReference>
<comment type="similarity">
    <text evidence="2">Belongs to the UFL1 family.</text>
</comment>
<proteinExistence type="inferred from homology"/>
<evidence type="ECO:0000256" key="6">
    <source>
        <dbReference type="ARBA" id="ARBA00030452"/>
    </source>
</evidence>
<feature type="compositionally biased region" description="Basic residues" evidence="7">
    <location>
        <begin position="420"/>
        <end position="429"/>
    </location>
</feature>
<keyword evidence="5" id="KW-0833">Ubl conjugation pathway</keyword>
<evidence type="ECO:0000256" key="7">
    <source>
        <dbReference type="SAM" id="MobiDB-lite"/>
    </source>
</evidence>
<dbReference type="STRING" id="31234.E3MK89"/>
<protein>
    <recommendedName>
        <fullName evidence="3">E3 UFM1-protein ligase 1 homolog</fullName>
    </recommendedName>
    <alternativeName>
        <fullName evidence="6">E3 UFM1-protein transferase 1 homolog</fullName>
    </alternativeName>
</protein>
<dbReference type="CTD" id="9819163"/>
<feature type="domain" description="E3 UFM1-protein ligase-like C-terminal" evidence="10">
    <location>
        <begin position="647"/>
        <end position="729"/>
    </location>
</feature>
<dbReference type="GO" id="GO:0005789">
    <property type="term" value="C:endoplasmic reticulum membrane"/>
    <property type="evidence" value="ECO:0007669"/>
    <property type="project" value="TreeGrafter"/>
</dbReference>
<dbReference type="eggNOG" id="KOG2235">
    <property type="taxonomic scope" value="Eukaryota"/>
</dbReference>
<dbReference type="PANTHER" id="PTHR31057:SF0">
    <property type="entry name" value="E3 UFM1-PROTEIN LIGASE 1"/>
    <property type="match status" value="1"/>
</dbReference>